<dbReference type="Gene3D" id="3.50.50.60">
    <property type="entry name" value="FAD/NAD(P)-binding domain"/>
    <property type="match status" value="2"/>
</dbReference>
<dbReference type="PRINTS" id="PR00945">
    <property type="entry name" value="HGRDTASE"/>
</dbReference>
<evidence type="ECO:0000256" key="6">
    <source>
        <dbReference type="ARBA" id="ARBA00023002"/>
    </source>
</evidence>
<evidence type="ECO:0000256" key="1">
    <source>
        <dbReference type="ARBA" id="ARBA00001974"/>
    </source>
</evidence>
<evidence type="ECO:0000256" key="2">
    <source>
        <dbReference type="ARBA" id="ARBA00010139"/>
    </source>
</evidence>
<evidence type="ECO:0000256" key="5">
    <source>
        <dbReference type="ARBA" id="ARBA00022857"/>
    </source>
</evidence>
<comment type="similarity">
    <text evidence="2">Belongs to the FAD-binding monooxygenase family.</text>
</comment>
<gene>
    <name evidence="8" type="ORF">KDL01_22925</name>
</gene>
<dbReference type="GO" id="GO:0050661">
    <property type="term" value="F:NADP binding"/>
    <property type="evidence" value="ECO:0007669"/>
    <property type="project" value="InterPro"/>
</dbReference>
<keyword evidence="6" id="KW-0560">Oxidoreductase</keyword>
<dbReference type="InterPro" id="IPR020946">
    <property type="entry name" value="Flavin_mOase-like"/>
</dbReference>
<dbReference type="Pfam" id="PF13450">
    <property type="entry name" value="NAD_binding_8"/>
    <property type="match status" value="1"/>
</dbReference>
<dbReference type="PANTHER" id="PTHR43872:SF1">
    <property type="entry name" value="MONOOXYGENASE, PUTATIVE (AFU_ORTHOLOGUE AFUA_8G02570)-RELATED"/>
    <property type="match status" value="1"/>
</dbReference>
<dbReference type="EMBL" id="JAGSOG010000127">
    <property type="protein sequence ID" value="MBR7836149.1"/>
    <property type="molecule type" value="Genomic_DNA"/>
</dbReference>
<organism evidence="8 9">
    <name type="scientific">Actinospica durhamensis</name>
    <dbReference type="NCBI Taxonomy" id="1508375"/>
    <lineage>
        <taxon>Bacteria</taxon>
        <taxon>Bacillati</taxon>
        <taxon>Actinomycetota</taxon>
        <taxon>Actinomycetes</taxon>
        <taxon>Catenulisporales</taxon>
        <taxon>Actinospicaceae</taxon>
        <taxon>Actinospica</taxon>
    </lineage>
</organism>
<name>A0A941EY66_9ACTN</name>
<dbReference type="Proteomes" id="UP000675781">
    <property type="component" value="Unassembled WGS sequence"/>
</dbReference>
<dbReference type="AlphaFoldDB" id="A0A941EY66"/>
<evidence type="ECO:0000256" key="7">
    <source>
        <dbReference type="ARBA" id="ARBA00023033"/>
    </source>
</evidence>
<dbReference type="FunFam" id="3.50.50.60:FF:000228">
    <property type="entry name" value="FAD-containing monooxygenase EthA"/>
    <property type="match status" value="1"/>
</dbReference>
<keyword evidence="5" id="KW-0521">NADP</keyword>
<dbReference type="InterPro" id="IPR036188">
    <property type="entry name" value="FAD/NAD-bd_sf"/>
</dbReference>
<evidence type="ECO:0000313" key="8">
    <source>
        <dbReference type="EMBL" id="MBR7836149.1"/>
    </source>
</evidence>
<proteinExistence type="inferred from homology"/>
<dbReference type="GO" id="GO:0004499">
    <property type="term" value="F:N,N-dimethylaniline monooxygenase activity"/>
    <property type="evidence" value="ECO:0007669"/>
    <property type="project" value="InterPro"/>
</dbReference>
<dbReference type="SUPFAM" id="SSF51905">
    <property type="entry name" value="FAD/NAD(P)-binding domain"/>
    <property type="match status" value="1"/>
</dbReference>
<comment type="caution">
    <text evidence="8">The sequence shown here is derived from an EMBL/GenBank/DDBJ whole genome shotgun (WGS) entry which is preliminary data.</text>
</comment>
<dbReference type="GO" id="GO:0050660">
    <property type="term" value="F:flavin adenine dinucleotide binding"/>
    <property type="evidence" value="ECO:0007669"/>
    <property type="project" value="InterPro"/>
</dbReference>
<protein>
    <submittedName>
        <fullName evidence="8">NAD(P)/FAD-dependent oxidoreductase</fullName>
    </submittedName>
</protein>
<evidence type="ECO:0000256" key="4">
    <source>
        <dbReference type="ARBA" id="ARBA00022827"/>
    </source>
</evidence>
<comment type="cofactor">
    <cofactor evidence="1">
        <name>FAD</name>
        <dbReference type="ChEBI" id="CHEBI:57692"/>
    </cofactor>
</comment>
<dbReference type="RefSeq" id="WP_034262068.1">
    <property type="nucleotide sequence ID" value="NZ_JAGSOG010000127.1"/>
</dbReference>
<evidence type="ECO:0000313" key="9">
    <source>
        <dbReference type="Proteomes" id="UP000675781"/>
    </source>
</evidence>
<keyword evidence="3" id="KW-0285">Flavoprotein</keyword>
<dbReference type="Pfam" id="PF00743">
    <property type="entry name" value="FMO-like"/>
    <property type="match status" value="1"/>
</dbReference>
<keyword evidence="7" id="KW-0503">Monooxygenase</keyword>
<dbReference type="InterPro" id="IPR051820">
    <property type="entry name" value="FAD-binding_MO"/>
</dbReference>
<sequence length="504" mass="55986">MSTFSNDKAVFEHVDVLVVGAGLTGIGMGCHLTTKQPGRTFAIVDARDAIGGTWDLFRYPGIRSDADLHTFGFGFRPWTGDNAIADAHEILAYLDETIEEYDLAQHTYLGLKVLAAEFCSEKARWTVTLQRMRDGSRFQVSCGVLFSAAGYFDYDQGYTPEFEGREKFQGRVVHPQHWPEDLDYAGKKVVVIGSGATAATLIPAMAKTAGHVTMLQRSPSYIIPVPRQDPIANKLRDLLPAGLAYKITRTININRQRLLYRTSQKFPKQMRALIRRVNVRALPEGFEVDTHFNPAYNPWDQRMCVVPDGDMFRAISAGCASVVTDKIVRFTESGILLESGRELEADLIITATGLNMVPIGRMQLSVDGEAVVLNESVCYKSVMVSGVPNFAFVVGYVNNAWTLKAELAADYVCRLLAHMDRHGYASVTPVVADPALTFHPLIEMQSGYLRRGMHLFPQRGSHGPWTAVQSYHQDRKRLRTIEDSALHFTEVGRGIPASRPQAEA</sequence>
<evidence type="ECO:0000256" key="3">
    <source>
        <dbReference type="ARBA" id="ARBA00022630"/>
    </source>
</evidence>
<reference evidence="8" key="1">
    <citation type="submission" date="2021-04" db="EMBL/GenBank/DDBJ databases">
        <title>Genome based classification of Actinospica acidithermotolerans sp. nov., an actinobacterium isolated from an Indonesian hot spring.</title>
        <authorList>
            <person name="Kusuma A.B."/>
            <person name="Putra K.E."/>
            <person name="Nafisah S."/>
            <person name="Loh J."/>
            <person name="Nouioui I."/>
            <person name="Goodfellow M."/>
        </authorList>
    </citation>
    <scope>NUCLEOTIDE SEQUENCE</scope>
    <source>
        <strain evidence="8">CSCA 57</strain>
    </source>
</reference>
<keyword evidence="9" id="KW-1185">Reference proteome</keyword>
<keyword evidence="4" id="KW-0274">FAD</keyword>
<accession>A0A941EY66</accession>
<dbReference type="PANTHER" id="PTHR43872">
    <property type="entry name" value="MONOOXYGENASE, PUTATIVE (AFU_ORTHOLOGUE AFUA_8G02570)-RELATED"/>
    <property type="match status" value="1"/>
</dbReference>